<dbReference type="AlphaFoldDB" id="A0A261WJL4"/>
<evidence type="ECO:0000256" key="5">
    <source>
        <dbReference type="ARBA" id="ARBA00022840"/>
    </source>
</evidence>
<dbReference type="PROSITE" id="PS00486">
    <property type="entry name" value="DNA_MISMATCH_REPAIR_2"/>
    <property type="match status" value="1"/>
</dbReference>
<feature type="region of interest" description="Disordered" evidence="11">
    <location>
        <begin position="800"/>
        <end position="821"/>
    </location>
</feature>
<accession>A0A261WJL4</accession>
<proteinExistence type="inferred from homology"/>
<evidence type="ECO:0000256" key="8">
    <source>
        <dbReference type="ARBA" id="ARBA00024647"/>
    </source>
</evidence>
<dbReference type="InterPro" id="IPR027417">
    <property type="entry name" value="P-loop_NTPase"/>
</dbReference>
<evidence type="ECO:0000259" key="12">
    <source>
        <dbReference type="PROSITE" id="PS00486"/>
    </source>
</evidence>
<dbReference type="InterPro" id="IPR005748">
    <property type="entry name" value="DNA_mismatch_repair_MutS"/>
</dbReference>
<evidence type="ECO:0000256" key="1">
    <source>
        <dbReference type="ARBA" id="ARBA00006271"/>
    </source>
</evidence>
<dbReference type="Pfam" id="PF05188">
    <property type="entry name" value="MutS_II"/>
    <property type="match status" value="1"/>
</dbReference>
<dbReference type="EMBL" id="NKQU01000561">
    <property type="protein sequence ID" value="OZI86180.1"/>
    <property type="molecule type" value="Genomic_DNA"/>
</dbReference>
<evidence type="ECO:0000256" key="2">
    <source>
        <dbReference type="ARBA" id="ARBA00021982"/>
    </source>
</evidence>
<dbReference type="InterPro" id="IPR000432">
    <property type="entry name" value="DNA_mismatch_repair_MutS_C"/>
</dbReference>
<dbReference type="Pfam" id="PF01624">
    <property type="entry name" value="MutS_I"/>
    <property type="match status" value="1"/>
</dbReference>
<dbReference type="GO" id="GO:0005829">
    <property type="term" value="C:cytosol"/>
    <property type="evidence" value="ECO:0007669"/>
    <property type="project" value="TreeGrafter"/>
</dbReference>
<sequence>MNKAISDLSAHTPMMQQYWKLKNQHLDQLMFYRMGDFYEIFYEDAKKAAKLLDITLTARGQSAGQSIPMCGIPYHAAEGYLAKLVKLGESVVICEQIGDPATSKGPVDRQVVRIITPGTISDEALLDERRDNLIAAVLGDERLFGLAVLDITSGNFSVLEIKGWENLLAELERINPVELLIPDDWPQGLPAEKRRGARRRAPWDFERDSAHKSLCQQFSTQDLKGFGCETLTLAIGAAGCLLGYAKETQRTALPHLRSLRHERLDDTVILDAASRRNLELDTNLSGGRDNTLQSVMDRCQTAMGTRLLTRWLNRPLRDLSILQARQTSITCFLERYRFENLQPQLKEIGDIERILARIGLRNARPRDLARLRDALSALPELQQAMNDLDAPHLQQLAQTASTYPELADLLQRAINDNPPAVIRDGGVLKTGYDAELDDLQSLSENAGQFLIDLEAREKARTGLSHLKVGYNRVHGYFIELPSKQAEQAPGDYIRRQTLKGAERFITPELKEFEDKALSAKSRALAREKMLYETLLEDLIGHLAPLQDTAAALAELDVLSNLAERSLNLDLNCPHFVAEPCMRIEQGRHPVVEQVLSTPFVANDLALDDSTRMLIITGPNMGGKSTYMRQTALIVLLAHIGSFVPAASCELSLVDRIFTRIGSSDDLAGGRSTFMVEMSETANILHNATDKSLVLMDEVGRGTSTFDGLSLAWAAAECLAQLRAYTLFATHYFELTVLPESEPLVNNVHLNATEHNERIVFLHRVLPGPASQSYGLAVAQLAGVPGKVITRAKEHLQRLETTSLPHEQPRAKPGKPAIPQQSDMFASLPHPVLDELSKIKVDDLTPRQALDLLYTLQTRL</sequence>
<dbReference type="FunFam" id="3.40.50.300:FF:000283">
    <property type="entry name" value="DNA mismatch repair protein MutS"/>
    <property type="match status" value="1"/>
</dbReference>
<evidence type="ECO:0000256" key="4">
    <source>
        <dbReference type="ARBA" id="ARBA00022763"/>
    </source>
</evidence>
<evidence type="ECO:0000256" key="9">
    <source>
        <dbReference type="HAMAP-Rule" id="MF_00096"/>
    </source>
</evidence>
<keyword evidence="6 9" id="KW-0238">DNA-binding</keyword>
<dbReference type="PANTHER" id="PTHR11361">
    <property type="entry name" value="DNA MISMATCH REPAIR PROTEIN MUTS FAMILY MEMBER"/>
    <property type="match status" value="1"/>
</dbReference>
<evidence type="ECO:0000256" key="11">
    <source>
        <dbReference type="SAM" id="MobiDB-lite"/>
    </source>
</evidence>
<dbReference type="InterPro" id="IPR007695">
    <property type="entry name" value="DNA_mismatch_repair_MutS-lik_N"/>
</dbReference>
<dbReference type="SMART" id="SM00533">
    <property type="entry name" value="MUTSd"/>
    <property type="match status" value="1"/>
</dbReference>
<dbReference type="SUPFAM" id="SSF55271">
    <property type="entry name" value="DNA repair protein MutS, domain I"/>
    <property type="match status" value="1"/>
</dbReference>
<dbReference type="PANTHER" id="PTHR11361:SF34">
    <property type="entry name" value="DNA MISMATCH REPAIR PROTEIN MSH1, MITOCHONDRIAL"/>
    <property type="match status" value="1"/>
</dbReference>
<dbReference type="HAMAP" id="MF_00096">
    <property type="entry name" value="MutS"/>
    <property type="match status" value="1"/>
</dbReference>
<feature type="domain" description="DNA mismatch repair proteins mutS family" evidence="12">
    <location>
        <begin position="691"/>
        <end position="707"/>
    </location>
</feature>
<dbReference type="CDD" id="cd03284">
    <property type="entry name" value="ABC_MutS1"/>
    <property type="match status" value="1"/>
</dbReference>
<dbReference type="FunFam" id="1.10.1420.10:FF:000002">
    <property type="entry name" value="DNA mismatch repair protein MutS"/>
    <property type="match status" value="1"/>
</dbReference>
<keyword evidence="7 9" id="KW-0234">DNA repair</keyword>
<dbReference type="GO" id="GO:0005524">
    <property type="term" value="F:ATP binding"/>
    <property type="evidence" value="ECO:0007669"/>
    <property type="project" value="UniProtKB-UniRule"/>
</dbReference>
<organism evidence="13 14">
    <name type="scientific">Pseudomonas avellanae</name>
    <dbReference type="NCBI Taxonomy" id="46257"/>
    <lineage>
        <taxon>Bacteria</taxon>
        <taxon>Pseudomonadati</taxon>
        <taxon>Pseudomonadota</taxon>
        <taxon>Gammaproteobacteria</taxon>
        <taxon>Pseudomonadales</taxon>
        <taxon>Pseudomonadaceae</taxon>
        <taxon>Pseudomonas</taxon>
    </lineage>
</organism>
<dbReference type="GO" id="GO:0006298">
    <property type="term" value="P:mismatch repair"/>
    <property type="evidence" value="ECO:0007669"/>
    <property type="project" value="UniProtKB-UniRule"/>
</dbReference>
<dbReference type="Pfam" id="PF05192">
    <property type="entry name" value="MutS_III"/>
    <property type="match status" value="1"/>
</dbReference>
<dbReference type="InterPro" id="IPR036187">
    <property type="entry name" value="DNA_mismatch_repair_MutS_sf"/>
</dbReference>
<name>A0A261WJL4_9PSED</name>
<dbReference type="GO" id="GO:0140664">
    <property type="term" value="F:ATP-dependent DNA damage sensor activity"/>
    <property type="evidence" value="ECO:0007669"/>
    <property type="project" value="InterPro"/>
</dbReference>
<evidence type="ECO:0000256" key="3">
    <source>
        <dbReference type="ARBA" id="ARBA00022741"/>
    </source>
</evidence>
<comment type="caution">
    <text evidence="13">The sequence shown here is derived from an EMBL/GenBank/DDBJ whole genome shotgun (WGS) entry which is preliminary data.</text>
</comment>
<reference evidence="14" key="1">
    <citation type="journal article" date="2016" name="Sci. Rep.">
        <title>Genome analysis of the kiwifruit canker pathogen Pseudomonas syringae pv. actinidiae biovar 5.</title>
        <authorList>
            <person name="Fujikawa T."/>
            <person name="Sawada H."/>
        </authorList>
    </citation>
    <scope>NUCLEOTIDE SEQUENCE [LARGE SCALE GENOMIC DNA]</scope>
    <source>
        <strain evidence="14">MAFF 212061</strain>
    </source>
</reference>
<dbReference type="Gene3D" id="1.10.1420.10">
    <property type="match status" value="2"/>
</dbReference>
<dbReference type="Proteomes" id="UP000217163">
    <property type="component" value="Unassembled WGS sequence"/>
</dbReference>
<dbReference type="GO" id="GO:0003684">
    <property type="term" value="F:damaged DNA binding"/>
    <property type="evidence" value="ECO:0007669"/>
    <property type="project" value="UniProtKB-UniRule"/>
</dbReference>
<dbReference type="SUPFAM" id="SSF53150">
    <property type="entry name" value="DNA repair protein MutS, domain II"/>
    <property type="match status" value="1"/>
</dbReference>
<comment type="function">
    <text evidence="8 9">This protein is involved in the repair of mismatches in DNA. It is possible that it carries out the mismatch recognition step. This protein has a weak ATPase activity.</text>
</comment>
<dbReference type="NCBIfam" id="TIGR01070">
    <property type="entry name" value="mutS1"/>
    <property type="match status" value="1"/>
</dbReference>
<dbReference type="Gene3D" id="3.40.50.300">
    <property type="entry name" value="P-loop containing nucleotide triphosphate hydrolases"/>
    <property type="match status" value="1"/>
</dbReference>
<dbReference type="InterPro" id="IPR007861">
    <property type="entry name" value="DNA_mismatch_repair_MutS_clamp"/>
</dbReference>
<evidence type="ECO:0000256" key="7">
    <source>
        <dbReference type="ARBA" id="ARBA00023204"/>
    </source>
</evidence>
<comment type="similarity">
    <text evidence="1 9 10">Belongs to the DNA mismatch repair MutS family.</text>
</comment>
<dbReference type="Pfam" id="PF00488">
    <property type="entry name" value="MutS_V"/>
    <property type="match status" value="1"/>
</dbReference>
<dbReference type="InterPro" id="IPR036678">
    <property type="entry name" value="MutS_con_dom_sf"/>
</dbReference>
<keyword evidence="5 9" id="KW-0067">ATP-binding</keyword>
<dbReference type="InterPro" id="IPR016151">
    <property type="entry name" value="DNA_mismatch_repair_MutS_N"/>
</dbReference>
<evidence type="ECO:0000313" key="13">
    <source>
        <dbReference type="EMBL" id="OZI86180.1"/>
    </source>
</evidence>
<protein>
    <recommendedName>
        <fullName evidence="2 9">DNA mismatch repair protein MutS</fullName>
    </recommendedName>
</protein>
<dbReference type="Gene3D" id="3.30.420.110">
    <property type="entry name" value="MutS, connector domain"/>
    <property type="match status" value="1"/>
</dbReference>
<keyword evidence="4 9" id="KW-0227">DNA damage</keyword>
<dbReference type="SUPFAM" id="SSF52540">
    <property type="entry name" value="P-loop containing nucleoside triphosphate hydrolases"/>
    <property type="match status" value="1"/>
</dbReference>
<gene>
    <name evidence="9 13" type="primary">mutS</name>
    <name evidence="13" type="ORF">CFN58_13785</name>
</gene>
<dbReference type="PIRSF" id="PIRSF037677">
    <property type="entry name" value="DNA_mis_repair_Msh6"/>
    <property type="match status" value="1"/>
</dbReference>
<evidence type="ECO:0000313" key="14">
    <source>
        <dbReference type="Proteomes" id="UP000217163"/>
    </source>
</evidence>
<dbReference type="Pfam" id="PF05190">
    <property type="entry name" value="MutS_IV"/>
    <property type="match status" value="1"/>
</dbReference>
<dbReference type="FunFam" id="3.40.1170.10:FF:000001">
    <property type="entry name" value="DNA mismatch repair protein MutS"/>
    <property type="match status" value="1"/>
</dbReference>
<keyword evidence="3 9" id="KW-0547">Nucleotide-binding</keyword>
<dbReference type="SMART" id="SM00534">
    <property type="entry name" value="MUTSac"/>
    <property type="match status" value="1"/>
</dbReference>
<feature type="binding site" evidence="9">
    <location>
        <begin position="617"/>
        <end position="624"/>
    </location>
    <ligand>
        <name>ATP</name>
        <dbReference type="ChEBI" id="CHEBI:30616"/>
    </ligand>
</feature>
<evidence type="ECO:0000256" key="10">
    <source>
        <dbReference type="RuleBase" id="RU003756"/>
    </source>
</evidence>
<dbReference type="NCBIfam" id="NF003810">
    <property type="entry name" value="PRK05399.1"/>
    <property type="match status" value="1"/>
</dbReference>
<dbReference type="Gene3D" id="3.40.1170.10">
    <property type="entry name" value="DNA repair protein MutS, domain I"/>
    <property type="match status" value="1"/>
</dbReference>
<dbReference type="InterPro" id="IPR045076">
    <property type="entry name" value="MutS"/>
</dbReference>
<dbReference type="GO" id="GO:0030983">
    <property type="term" value="F:mismatched DNA binding"/>
    <property type="evidence" value="ECO:0007669"/>
    <property type="project" value="InterPro"/>
</dbReference>
<dbReference type="InterPro" id="IPR017261">
    <property type="entry name" value="DNA_mismatch_repair_MutS/MSH"/>
</dbReference>
<dbReference type="InterPro" id="IPR007696">
    <property type="entry name" value="DNA_mismatch_repair_MutS_core"/>
</dbReference>
<dbReference type="SUPFAM" id="SSF48334">
    <property type="entry name" value="DNA repair protein MutS, domain III"/>
    <property type="match status" value="1"/>
</dbReference>
<evidence type="ECO:0000256" key="6">
    <source>
        <dbReference type="ARBA" id="ARBA00023125"/>
    </source>
</evidence>
<dbReference type="Gene3D" id="6.10.140.430">
    <property type="match status" value="1"/>
</dbReference>
<dbReference type="InterPro" id="IPR007860">
    <property type="entry name" value="DNA_mmatch_repair_MutS_con_dom"/>
</dbReference>